<gene>
    <name evidence="2" type="ORF">DM48_7921</name>
</gene>
<feature type="transmembrane region" description="Helical" evidence="1">
    <location>
        <begin position="126"/>
        <end position="146"/>
    </location>
</feature>
<keyword evidence="2" id="KW-0378">Hydrolase</keyword>
<evidence type="ECO:0000313" key="3">
    <source>
        <dbReference type="Proteomes" id="UP000029590"/>
    </source>
</evidence>
<comment type="caution">
    <text evidence="2">The sequence shown here is derived from an EMBL/GenBank/DDBJ whole genome shotgun (WGS) entry which is preliminary data.</text>
</comment>
<dbReference type="AlphaFoldDB" id="A0AAW3FBA1"/>
<dbReference type="Gene3D" id="3.60.110.10">
    <property type="entry name" value="Carbon-nitrogen hydrolase"/>
    <property type="match status" value="1"/>
</dbReference>
<feature type="transmembrane region" description="Helical" evidence="1">
    <location>
        <begin position="6"/>
        <end position="27"/>
    </location>
</feature>
<reference evidence="2 3" key="1">
    <citation type="submission" date="2014-04" db="EMBL/GenBank/DDBJ databases">
        <authorList>
            <person name="Bishop-Lilly K.A."/>
            <person name="Broomall S.M."/>
            <person name="Chain P.S."/>
            <person name="Chertkov O."/>
            <person name="Coyne S.R."/>
            <person name="Daligault H.E."/>
            <person name="Davenport K.W."/>
            <person name="Erkkila T."/>
            <person name="Frey K.G."/>
            <person name="Gibbons H.S."/>
            <person name="Gu W."/>
            <person name="Jaissle J."/>
            <person name="Johnson S.L."/>
            <person name="Koroleva G.I."/>
            <person name="Ladner J.T."/>
            <person name="Lo C.-C."/>
            <person name="Minogue T.D."/>
            <person name="Munk C."/>
            <person name="Palacios G.F."/>
            <person name="Redden C.L."/>
            <person name="Rosenzweig C.N."/>
            <person name="Scholz M.B."/>
            <person name="Teshima H."/>
            <person name="Xu Y."/>
        </authorList>
    </citation>
    <scope>NUCLEOTIDE SEQUENCE [LARGE SCALE GENOMIC DNA]</scope>
    <source>
        <strain evidence="3">gladioli</strain>
    </source>
</reference>
<keyword evidence="1" id="KW-0812">Transmembrane</keyword>
<feature type="transmembrane region" description="Helical" evidence="1">
    <location>
        <begin position="95"/>
        <end position="114"/>
    </location>
</feature>
<evidence type="ECO:0000256" key="1">
    <source>
        <dbReference type="SAM" id="Phobius"/>
    </source>
</evidence>
<name>A0AAW3FBA1_BURGA</name>
<keyword evidence="1" id="KW-1133">Transmembrane helix</keyword>
<dbReference type="Proteomes" id="UP000029590">
    <property type="component" value="Unassembled WGS sequence"/>
</dbReference>
<sequence length="392" mass="42076">MALLAWTVQWSWGIGILLSLPVLWAACGSRAEAGCLYLGYLLAGTHDLPSIIARFFPALPAAAPIGLWLATAIVLAVPWIVLWRRRMRPLRAASGCAVAVLLVTVPPLGFVGWLSPIALAGQLFPGFGFAGAALTWMMLAALAGASRLSVARAAAAVSVLLAGVGMIALLANLVYVQPSAPDGWRSLDTRVGRYPPAEDLVGRLAWHQALTDAVNEKLADRTLRVLVLPEEILGQQDPMVAAAWSSIGAQARARGVTVLAGVDLPRPGGGYLDVLWELTAGSRVVAAARVPMPLGQWRPWRVDSSPMNLSLGHSEVVGARPVGISFCYEDFLFWVQAFAMLGQRPDVLISVANNWFDAGADAQRIQALHIQMWARLWGLPLIRATNWGENPR</sequence>
<evidence type="ECO:0000313" key="2">
    <source>
        <dbReference type="EMBL" id="KGC20309.1"/>
    </source>
</evidence>
<feature type="transmembrane region" description="Helical" evidence="1">
    <location>
        <begin position="153"/>
        <end position="175"/>
    </location>
</feature>
<proteinExistence type="predicted"/>
<keyword evidence="1" id="KW-0472">Membrane</keyword>
<dbReference type="EMBL" id="JPGG01000012">
    <property type="protein sequence ID" value="KGC20309.1"/>
    <property type="molecule type" value="Genomic_DNA"/>
</dbReference>
<accession>A0AAW3FBA1</accession>
<feature type="transmembrane region" description="Helical" evidence="1">
    <location>
        <begin position="62"/>
        <end position="83"/>
    </location>
</feature>
<dbReference type="SUPFAM" id="SSF56317">
    <property type="entry name" value="Carbon-nitrogen hydrolase"/>
    <property type="match status" value="1"/>
</dbReference>
<feature type="transmembrane region" description="Helical" evidence="1">
    <location>
        <begin position="34"/>
        <end position="56"/>
    </location>
</feature>
<organism evidence="2 3">
    <name type="scientific">Burkholderia gladioli</name>
    <name type="common">Pseudomonas marginata</name>
    <name type="synonym">Phytomonas marginata</name>
    <dbReference type="NCBI Taxonomy" id="28095"/>
    <lineage>
        <taxon>Bacteria</taxon>
        <taxon>Pseudomonadati</taxon>
        <taxon>Pseudomonadota</taxon>
        <taxon>Betaproteobacteria</taxon>
        <taxon>Burkholderiales</taxon>
        <taxon>Burkholderiaceae</taxon>
        <taxon>Burkholderia</taxon>
    </lineage>
</organism>
<dbReference type="GO" id="GO:0016787">
    <property type="term" value="F:hydrolase activity"/>
    <property type="evidence" value="ECO:0007669"/>
    <property type="project" value="UniProtKB-KW"/>
</dbReference>
<protein>
    <submittedName>
        <fullName evidence="2">Carbon-nitrogen hydrolase family protein</fullName>
    </submittedName>
</protein>
<dbReference type="InterPro" id="IPR036526">
    <property type="entry name" value="C-N_Hydrolase_sf"/>
</dbReference>